<evidence type="ECO:0000313" key="4">
    <source>
        <dbReference type="EMBL" id="NGN62455.1"/>
    </source>
</evidence>
<accession>A0A6G4TR35</accession>
<evidence type="ECO:0000256" key="2">
    <source>
        <dbReference type="SAM" id="MobiDB-lite"/>
    </source>
</evidence>
<dbReference type="AlphaFoldDB" id="A0A6G4TR35"/>
<gene>
    <name evidence="4" type="ORF">G5C51_00825</name>
</gene>
<protein>
    <submittedName>
        <fullName evidence="4">Universal stress protein</fullName>
    </submittedName>
</protein>
<dbReference type="EMBL" id="JAAKZV010000002">
    <property type="protein sequence ID" value="NGN62455.1"/>
    <property type="molecule type" value="Genomic_DNA"/>
</dbReference>
<feature type="region of interest" description="Disordered" evidence="2">
    <location>
        <begin position="181"/>
        <end position="215"/>
    </location>
</feature>
<dbReference type="Pfam" id="PF00582">
    <property type="entry name" value="Usp"/>
    <property type="match status" value="1"/>
</dbReference>
<proteinExistence type="inferred from homology"/>
<evidence type="ECO:0000259" key="3">
    <source>
        <dbReference type="Pfam" id="PF00582"/>
    </source>
</evidence>
<reference evidence="4 5" key="1">
    <citation type="submission" date="2020-02" db="EMBL/GenBank/DDBJ databases">
        <title>Whole-genome analyses of novel actinobacteria.</title>
        <authorList>
            <person name="Sahin N."/>
        </authorList>
    </citation>
    <scope>NUCLEOTIDE SEQUENCE [LARGE SCALE GENOMIC DNA]</scope>
    <source>
        <strain evidence="4 5">A7024</strain>
    </source>
</reference>
<dbReference type="InterPro" id="IPR014729">
    <property type="entry name" value="Rossmann-like_a/b/a_fold"/>
</dbReference>
<sequence>MGSVERLRVVVGIDGSVGAVRALDRAAAEALAIGAALEIVCAVHDAEEAVPVLASAVARVHGRSPTLEIIASVMQVDPVLALLRRGRDAALTVVGNRGRGGVPGLLVGSVGRRLARRVQGPLLVVRGGRAPVAPGSAGASGGEVLLVVESDGDAGAATYAFQEMTRGRRALRVVNSPAYLPAFPDPPSPQPATPPAEPAAAAGTGARSRTGSRADERLHAAQAVSSRTLVDATVGCHVAVITARRRRSLPRGRLTPAVQALLTRAHCPVLIVPEPAGSGCPDRP</sequence>
<dbReference type="SUPFAM" id="SSF52402">
    <property type="entry name" value="Adenine nucleotide alpha hydrolases-like"/>
    <property type="match status" value="2"/>
</dbReference>
<dbReference type="PRINTS" id="PR01438">
    <property type="entry name" value="UNVRSLSTRESS"/>
</dbReference>
<dbReference type="Proteomes" id="UP000481583">
    <property type="component" value="Unassembled WGS sequence"/>
</dbReference>
<dbReference type="InterPro" id="IPR006016">
    <property type="entry name" value="UspA"/>
</dbReference>
<dbReference type="RefSeq" id="WP_165229806.1">
    <property type="nucleotide sequence ID" value="NZ_JAAKZV010000002.1"/>
</dbReference>
<dbReference type="InterPro" id="IPR006015">
    <property type="entry name" value="Universal_stress_UspA"/>
</dbReference>
<evidence type="ECO:0000313" key="5">
    <source>
        <dbReference type="Proteomes" id="UP000481583"/>
    </source>
</evidence>
<evidence type="ECO:0000256" key="1">
    <source>
        <dbReference type="ARBA" id="ARBA00008791"/>
    </source>
</evidence>
<name>A0A6G4TR35_9ACTN</name>
<dbReference type="Gene3D" id="3.40.50.620">
    <property type="entry name" value="HUPs"/>
    <property type="match status" value="2"/>
</dbReference>
<comment type="similarity">
    <text evidence="1">Belongs to the universal stress protein A family.</text>
</comment>
<feature type="compositionally biased region" description="Low complexity" evidence="2">
    <location>
        <begin position="198"/>
        <end position="211"/>
    </location>
</feature>
<feature type="compositionally biased region" description="Pro residues" evidence="2">
    <location>
        <begin position="183"/>
        <end position="197"/>
    </location>
</feature>
<keyword evidence="5" id="KW-1185">Reference proteome</keyword>
<feature type="domain" description="UspA" evidence="3">
    <location>
        <begin position="8"/>
        <end position="126"/>
    </location>
</feature>
<comment type="caution">
    <text evidence="4">The sequence shown here is derived from an EMBL/GenBank/DDBJ whole genome shotgun (WGS) entry which is preliminary data.</text>
</comment>
<organism evidence="4 5">
    <name type="scientific">Streptomyces coryli</name>
    <dbReference type="NCBI Taxonomy" id="1128680"/>
    <lineage>
        <taxon>Bacteria</taxon>
        <taxon>Bacillati</taxon>
        <taxon>Actinomycetota</taxon>
        <taxon>Actinomycetes</taxon>
        <taxon>Kitasatosporales</taxon>
        <taxon>Streptomycetaceae</taxon>
        <taxon>Streptomyces</taxon>
    </lineage>
</organism>